<dbReference type="PANTHER" id="PTHR11439:SF467">
    <property type="entry name" value="INTEGRASE CATALYTIC DOMAIN-CONTAINING PROTEIN"/>
    <property type="match status" value="1"/>
</dbReference>
<organism evidence="2">
    <name type="scientific">Solanum lycopersicum</name>
    <name type="common">Tomato</name>
    <name type="synonym">Lycopersicon esculentum</name>
    <dbReference type="NCBI Taxonomy" id="4081"/>
    <lineage>
        <taxon>Eukaryota</taxon>
        <taxon>Viridiplantae</taxon>
        <taxon>Streptophyta</taxon>
        <taxon>Embryophyta</taxon>
        <taxon>Tracheophyta</taxon>
        <taxon>Spermatophyta</taxon>
        <taxon>Magnoliopsida</taxon>
        <taxon>eudicotyledons</taxon>
        <taxon>Gunneridae</taxon>
        <taxon>Pentapetalae</taxon>
        <taxon>asterids</taxon>
        <taxon>lamiids</taxon>
        <taxon>Solanales</taxon>
        <taxon>Solanaceae</taxon>
        <taxon>Solanoideae</taxon>
        <taxon>Solaneae</taxon>
        <taxon>Solanum</taxon>
        <taxon>Solanum subgen. Lycopersicon</taxon>
    </lineage>
</organism>
<reference evidence="2" key="1">
    <citation type="journal article" date="2012" name="Nature">
        <title>The tomato genome sequence provides insights into fleshy fruit evolution.</title>
        <authorList>
            <consortium name="Tomato Genome Consortium"/>
        </authorList>
    </citation>
    <scope>NUCLEOTIDE SEQUENCE [LARGE SCALE GENOMIC DNA]</scope>
    <source>
        <strain evidence="2">cv. Heinz 1706</strain>
    </source>
</reference>
<dbReference type="AlphaFoldDB" id="A0A3Q7JCN0"/>
<dbReference type="Proteomes" id="UP000004994">
    <property type="component" value="Chromosome 12"/>
</dbReference>
<reference evidence="2" key="2">
    <citation type="submission" date="2019-01" db="UniProtKB">
        <authorList>
            <consortium name="EnsemblPlants"/>
        </authorList>
    </citation>
    <scope>IDENTIFICATION</scope>
    <source>
        <strain evidence="2">cv. Heinz 1706</strain>
    </source>
</reference>
<evidence type="ECO:0000313" key="3">
    <source>
        <dbReference type="Proteomes" id="UP000004994"/>
    </source>
</evidence>
<dbReference type="InParanoid" id="A0A3Q7JCN0"/>
<feature type="compositionally biased region" description="Basic and acidic residues" evidence="1">
    <location>
        <begin position="120"/>
        <end position="129"/>
    </location>
</feature>
<name>A0A3Q7JCN0_SOLLC</name>
<dbReference type="STRING" id="4081.A0A3Q7JCN0"/>
<keyword evidence="3" id="KW-1185">Reference proteome</keyword>
<protein>
    <recommendedName>
        <fullName evidence="4">Reverse transcriptase Ty1/copia-type domain-containing protein</fullName>
    </recommendedName>
</protein>
<dbReference type="Gramene" id="Solyc12g096175.1.1">
    <property type="protein sequence ID" value="Solyc12g096175.1.1"/>
    <property type="gene ID" value="Solyc12g096175.1"/>
</dbReference>
<evidence type="ECO:0000256" key="1">
    <source>
        <dbReference type="SAM" id="MobiDB-lite"/>
    </source>
</evidence>
<dbReference type="EnsemblPlants" id="Solyc12g096175.1.1">
    <property type="protein sequence ID" value="Solyc12g096175.1.1"/>
    <property type="gene ID" value="Solyc12g096175.1"/>
</dbReference>
<evidence type="ECO:0008006" key="4">
    <source>
        <dbReference type="Google" id="ProtNLM"/>
    </source>
</evidence>
<feature type="compositionally biased region" description="Polar residues" evidence="1">
    <location>
        <begin position="109"/>
        <end position="119"/>
    </location>
</feature>
<accession>A0A3Q7JCN0</accession>
<dbReference type="PANTHER" id="PTHR11439">
    <property type="entry name" value="GAG-POL-RELATED RETROTRANSPOSON"/>
    <property type="match status" value="1"/>
</dbReference>
<proteinExistence type="predicted"/>
<feature type="region of interest" description="Disordered" evidence="1">
    <location>
        <begin position="94"/>
        <end position="149"/>
    </location>
</feature>
<evidence type="ECO:0000313" key="2">
    <source>
        <dbReference type="EnsemblPlants" id="Solyc12g096175.1.1"/>
    </source>
</evidence>
<sequence>MAVSSSTNGADTSFVDITHFRSLIGALQYLAITRPDIQFAVNRVTQRMHQLSEHDYHCLKHILRYIFGTLSRGLLIRPGDLELRVDASRSFSRYPPPPPVEITREEVKSMSSDKFSFNDSKNKYEKKDIPYVTPGHSPGMGHDSPPGVL</sequence>